<feature type="chain" id="PRO_5031494095" description="Epidermal growth factor-like domain-containing protein" evidence="4">
    <location>
        <begin position="24"/>
        <end position="419"/>
    </location>
</feature>
<feature type="domain" description="Epidermal growth factor-like" evidence="5">
    <location>
        <begin position="52"/>
        <end position="75"/>
    </location>
</feature>
<dbReference type="Pfam" id="PF07974">
    <property type="entry name" value="EGF_2"/>
    <property type="match status" value="1"/>
</dbReference>
<feature type="transmembrane region" description="Helical" evidence="3">
    <location>
        <begin position="137"/>
        <end position="163"/>
    </location>
</feature>
<feature type="transmembrane region" description="Helical" evidence="3">
    <location>
        <begin position="225"/>
        <end position="242"/>
    </location>
</feature>
<name>A0A7S3PDP2_9STRA</name>
<keyword evidence="3" id="KW-0472">Membrane</keyword>
<evidence type="ECO:0000256" key="4">
    <source>
        <dbReference type="SAM" id="SignalP"/>
    </source>
</evidence>
<dbReference type="Gene3D" id="2.10.25.10">
    <property type="entry name" value="Laminin"/>
    <property type="match status" value="1"/>
</dbReference>
<keyword evidence="3" id="KW-1133">Transmembrane helix</keyword>
<keyword evidence="3" id="KW-0812">Transmembrane</keyword>
<dbReference type="InterPro" id="IPR013111">
    <property type="entry name" value="EGF_extracell"/>
</dbReference>
<protein>
    <recommendedName>
        <fullName evidence="5">Epidermal growth factor-like domain-containing protein</fullName>
    </recommendedName>
</protein>
<feature type="transmembrane region" description="Helical" evidence="3">
    <location>
        <begin position="313"/>
        <end position="332"/>
    </location>
</feature>
<feature type="transmembrane region" description="Helical" evidence="3">
    <location>
        <begin position="96"/>
        <end position="116"/>
    </location>
</feature>
<evidence type="ECO:0000259" key="5">
    <source>
        <dbReference type="Pfam" id="PF07974"/>
    </source>
</evidence>
<feature type="region of interest" description="Disordered" evidence="2">
    <location>
        <begin position="381"/>
        <end position="419"/>
    </location>
</feature>
<evidence type="ECO:0000256" key="3">
    <source>
        <dbReference type="SAM" id="Phobius"/>
    </source>
</evidence>
<reference evidence="6" key="1">
    <citation type="submission" date="2021-01" db="EMBL/GenBank/DDBJ databases">
        <authorList>
            <person name="Corre E."/>
            <person name="Pelletier E."/>
            <person name="Niang G."/>
            <person name="Scheremetjew M."/>
            <person name="Finn R."/>
            <person name="Kale V."/>
            <person name="Holt S."/>
            <person name="Cochrane G."/>
            <person name="Meng A."/>
            <person name="Brown T."/>
            <person name="Cohen L."/>
        </authorList>
    </citation>
    <scope>NUCLEOTIDE SEQUENCE</scope>
    <source>
        <strain evidence="6">GSBS06</strain>
    </source>
</reference>
<proteinExistence type="predicted"/>
<keyword evidence="1" id="KW-1015">Disulfide bond</keyword>
<feature type="transmembrane region" description="Helical" evidence="3">
    <location>
        <begin position="169"/>
        <end position="193"/>
    </location>
</feature>
<dbReference type="AlphaFoldDB" id="A0A7S3PDP2"/>
<evidence type="ECO:0000256" key="2">
    <source>
        <dbReference type="SAM" id="MobiDB-lite"/>
    </source>
</evidence>
<feature type="compositionally biased region" description="Polar residues" evidence="2">
    <location>
        <begin position="381"/>
        <end position="391"/>
    </location>
</feature>
<feature type="transmembrane region" description="Helical" evidence="3">
    <location>
        <begin position="254"/>
        <end position="278"/>
    </location>
</feature>
<feature type="transmembrane region" description="Helical" evidence="3">
    <location>
        <begin position="338"/>
        <end position="355"/>
    </location>
</feature>
<sequence>MFDHYKLSIVLVGVFTFQELVQCKGADDFTGCNSQKYSLNIYGEAVPNLLGDCSGRGQCVSNNTACLCEKGWTGRSAFINTEGIDCQVNTYVIRTFWGVVFVYSLFVQIKYVIPNFRYRWKSFVAMRAARNVSLTQVPLILAFFSYQLLNFPCITFLSLLSIINEEERIGVTFWSTILFCVAGIGYSITHFLFQTALMEMFLSHRYFAESGSALTLGKCVKYSSIFLDFVLGTKYVIPIIMYATEGGEVTDRTGTLWCTYLILQATSLYFTGIQAWYIRRNLLIELEKIYMLSKNVNFKVLADKLENLQTNGMLQSSIFGSIYIVILFFPFLWNRHDYFLPFVCFGAIAVGALMTKSHVEGPSAAITLSSLQEVDVSSANNTVENQEQQPKGSFEITEGFGSLNDLPRTPIASRPQPSI</sequence>
<gene>
    <name evidence="6" type="ORF">ASTO00021_LOCUS8259</name>
</gene>
<organism evidence="6">
    <name type="scientific">Aplanochytrium stocchinoi</name>
    <dbReference type="NCBI Taxonomy" id="215587"/>
    <lineage>
        <taxon>Eukaryota</taxon>
        <taxon>Sar</taxon>
        <taxon>Stramenopiles</taxon>
        <taxon>Bigyra</taxon>
        <taxon>Labyrinthulomycetes</taxon>
        <taxon>Thraustochytrida</taxon>
        <taxon>Thraustochytriidae</taxon>
        <taxon>Aplanochytrium</taxon>
    </lineage>
</organism>
<evidence type="ECO:0000256" key="1">
    <source>
        <dbReference type="ARBA" id="ARBA00023157"/>
    </source>
</evidence>
<accession>A0A7S3PDP2</accession>
<evidence type="ECO:0000313" key="6">
    <source>
        <dbReference type="EMBL" id="CAE0438007.1"/>
    </source>
</evidence>
<keyword evidence="4" id="KW-0732">Signal</keyword>
<dbReference type="EMBL" id="HBIN01011018">
    <property type="protein sequence ID" value="CAE0438007.1"/>
    <property type="molecule type" value="Transcribed_RNA"/>
</dbReference>
<feature type="signal peptide" evidence="4">
    <location>
        <begin position="1"/>
        <end position="23"/>
    </location>
</feature>